<feature type="transmembrane region" description="Helical" evidence="10">
    <location>
        <begin position="224"/>
        <end position="250"/>
    </location>
</feature>
<evidence type="ECO:0000256" key="2">
    <source>
        <dbReference type="ARBA" id="ARBA00012282"/>
    </source>
</evidence>
<reference evidence="12 13" key="1">
    <citation type="journal article" date="2018" name="Front. Microbiol.">
        <title>Genome-Based Analysis Reveals the Taxonomy and Diversity of the Family Idiomarinaceae.</title>
        <authorList>
            <person name="Liu Y."/>
            <person name="Lai Q."/>
            <person name="Shao Z."/>
        </authorList>
    </citation>
    <scope>NUCLEOTIDE SEQUENCE [LARGE SCALE GENOMIC DNA]</scope>
    <source>
        <strain evidence="12 13">GBSy1</strain>
    </source>
</reference>
<dbReference type="SUPFAM" id="SSF141868">
    <property type="entry name" value="EAL domain-like"/>
    <property type="match status" value="1"/>
</dbReference>
<proteinExistence type="predicted"/>
<organism evidence="12 13">
    <name type="scientific">Aliidiomarina sedimenti</name>
    <dbReference type="NCBI Taxonomy" id="1933879"/>
    <lineage>
        <taxon>Bacteria</taxon>
        <taxon>Pseudomonadati</taxon>
        <taxon>Pseudomonadota</taxon>
        <taxon>Gammaproteobacteria</taxon>
        <taxon>Alteromonadales</taxon>
        <taxon>Idiomarinaceae</taxon>
        <taxon>Aliidiomarina</taxon>
    </lineage>
</organism>
<dbReference type="EC" id="3.1.4.52" evidence="2"/>
<keyword evidence="5 10" id="KW-0812">Transmembrane</keyword>
<dbReference type="InterPro" id="IPR001633">
    <property type="entry name" value="EAL_dom"/>
</dbReference>
<keyword evidence="6" id="KW-0378">Hydrolase</keyword>
<evidence type="ECO:0000256" key="10">
    <source>
        <dbReference type="SAM" id="Phobius"/>
    </source>
</evidence>
<evidence type="ECO:0000256" key="6">
    <source>
        <dbReference type="ARBA" id="ARBA00022801"/>
    </source>
</evidence>
<dbReference type="Pfam" id="PF00563">
    <property type="entry name" value="EAL"/>
    <property type="match status" value="1"/>
</dbReference>
<evidence type="ECO:0000256" key="7">
    <source>
        <dbReference type="ARBA" id="ARBA00022989"/>
    </source>
</evidence>
<keyword evidence="7 10" id="KW-1133">Transmembrane helix</keyword>
<keyword evidence="8 10" id="KW-0472">Membrane</keyword>
<dbReference type="Proteomes" id="UP000287410">
    <property type="component" value="Unassembled WGS sequence"/>
</dbReference>
<feature type="domain" description="EAL" evidence="11">
    <location>
        <begin position="257"/>
        <end position="509"/>
    </location>
</feature>
<comment type="subcellular location">
    <subcellularLocation>
        <location evidence="1">Cell membrane</location>
        <topology evidence="1">Multi-pass membrane protein</topology>
    </subcellularLocation>
</comment>
<dbReference type="CDD" id="cd01948">
    <property type="entry name" value="EAL"/>
    <property type="match status" value="1"/>
</dbReference>
<dbReference type="PANTHER" id="PTHR33121:SF79">
    <property type="entry name" value="CYCLIC DI-GMP PHOSPHODIESTERASE PDED-RELATED"/>
    <property type="match status" value="1"/>
</dbReference>
<dbReference type="EMBL" id="PIPN01000001">
    <property type="protein sequence ID" value="RUO31897.1"/>
    <property type="molecule type" value="Genomic_DNA"/>
</dbReference>
<keyword evidence="13" id="KW-1185">Reference proteome</keyword>
<evidence type="ECO:0000256" key="8">
    <source>
        <dbReference type="ARBA" id="ARBA00023136"/>
    </source>
</evidence>
<dbReference type="InterPro" id="IPR035919">
    <property type="entry name" value="EAL_sf"/>
</dbReference>
<evidence type="ECO:0000256" key="5">
    <source>
        <dbReference type="ARBA" id="ARBA00022692"/>
    </source>
</evidence>
<accession>A0ABY0C268</accession>
<comment type="caution">
    <text evidence="12">The sequence shown here is derived from an EMBL/GenBank/DDBJ whole genome shotgun (WGS) entry which is preliminary data.</text>
</comment>
<keyword evidence="4" id="KW-0973">c-di-GMP</keyword>
<keyword evidence="3" id="KW-1003">Cell membrane</keyword>
<comment type="catalytic activity">
    <reaction evidence="9">
        <text>3',3'-c-di-GMP + H2O = 5'-phosphoguanylyl(3'-&gt;5')guanosine + H(+)</text>
        <dbReference type="Rhea" id="RHEA:24902"/>
        <dbReference type="ChEBI" id="CHEBI:15377"/>
        <dbReference type="ChEBI" id="CHEBI:15378"/>
        <dbReference type="ChEBI" id="CHEBI:58754"/>
        <dbReference type="ChEBI" id="CHEBI:58805"/>
        <dbReference type="EC" id="3.1.4.52"/>
    </reaction>
</comment>
<dbReference type="Gene3D" id="3.20.20.450">
    <property type="entry name" value="EAL domain"/>
    <property type="match status" value="1"/>
</dbReference>
<gene>
    <name evidence="12" type="ORF">CWE12_02560</name>
</gene>
<evidence type="ECO:0000256" key="3">
    <source>
        <dbReference type="ARBA" id="ARBA00022475"/>
    </source>
</evidence>
<evidence type="ECO:0000256" key="9">
    <source>
        <dbReference type="ARBA" id="ARBA00034290"/>
    </source>
</evidence>
<dbReference type="RefSeq" id="WP_126788097.1">
    <property type="nucleotide sequence ID" value="NZ_PIPN01000001.1"/>
</dbReference>
<protein>
    <recommendedName>
        <fullName evidence="2">cyclic-guanylate-specific phosphodiesterase</fullName>
        <ecNumber evidence="2">3.1.4.52</ecNumber>
    </recommendedName>
</protein>
<dbReference type="InterPro" id="IPR024744">
    <property type="entry name" value="CSS-motif_dom"/>
</dbReference>
<dbReference type="Pfam" id="PF12792">
    <property type="entry name" value="CSS-motif"/>
    <property type="match status" value="1"/>
</dbReference>
<dbReference type="PANTHER" id="PTHR33121">
    <property type="entry name" value="CYCLIC DI-GMP PHOSPHODIESTERASE PDEF"/>
    <property type="match status" value="1"/>
</dbReference>
<evidence type="ECO:0000256" key="4">
    <source>
        <dbReference type="ARBA" id="ARBA00022636"/>
    </source>
</evidence>
<name>A0ABY0C268_9GAMM</name>
<dbReference type="InterPro" id="IPR050706">
    <property type="entry name" value="Cyclic-di-GMP_PDE-like"/>
</dbReference>
<evidence type="ECO:0000256" key="1">
    <source>
        <dbReference type="ARBA" id="ARBA00004651"/>
    </source>
</evidence>
<dbReference type="PROSITE" id="PS50883">
    <property type="entry name" value="EAL"/>
    <property type="match status" value="1"/>
</dbReference>
<evidence type="ECO:0000313" key="13">
    <source>
        <dbReference type="Proteomes" id="UP000287410"/>
    </source>
</evidence>
<dbReference type="SMART" id="SM00052">
    <property type="entry name" value="EAL"/>
    <property type="match status" value="1"/>
</dbReference>
<sequence length="525" mass="60112">MKINGFWAKASGLVMFIILMFAVHALTKVYQRNVQDEFSKELLSHAELVSSQLIQAIRSAKESDIADCTDENIDQLRKIANQYLYVYDLGIVADNQVRCTANWGVFYPPATLPDTSYQVSSEFQLYSQAESIFPIPQSFDISRFLDIVAFTVDFSFQHFVTKDHGFSYSIEMANRQHNFLNYQSEESETPLSASVSLGLFKVVTTRCSQRFGYCVYTESNRGGVFYFSAPVILLLFIISLAFSFVVAYAVQSYLYKQNSMEFRFRRAIHRKLIKVEYQPILQADTRRIIGVESLVRWRDAVYGNVSPELFISIADKLGIYKDLTYHIAAVSIAEMTPVLKHNKEFFVSLNVTSFEVIDENFLLFLKNKVESSGLATRQIKIEMTEEISVPLDTLSKFSKQARKYGFRISLDDFGTGVANLVWLTEIAFDDIKIDRVFTQALNDKFKEKMVFSIIEMVSSLRRQVTFEGVETQGELDVILKYFSSAHVQGWYFYKSLSINSLLKVLKYNDLNTAYVGSRNKPDAIS</sequence>
<evidence type="ECO:0000259" key="11">
    <source>
        <dbReference type="PROSITE" id="PS50883"/>
    </source>
</evidence>
<evidence type="ECO:0000313" key="12">
    <source>
        <dbReference type="EMBL" id="RUO31897.1"/>
    </source>
</evidence>